<dbReference type="InterPro" id="IPR036388">
    <property type="entry name" value="WH-like_DNA-bd_sf"/>
</dbReference>
<organism evidence="2 3">
    <name type="scientific">Infirmifilum uzonense</name>
    <dbReference type="NCBI Taxonomy" id="1550241"/>
    <lineage>
        <taxon>Archaea</taxon>
        <taxon>Thermoproteota</taxon>
        <taxon>Thermoprotei</taxon>
        <taxon>Thermofilales</taxon>
        <taxon>Thermofilaceae</taxon>
        <taxon>Infirmifilum</taxon>
    </lineage>
</organism>
<accession>A0A0F7FHL9</accession>
<dbReference type="STRING" id="1550241.MA03_04440"/>
<feature type="domain" description="HTH arsR-type" evidence="1">
    <location>
        <begin position="13"/>
        <end position="110"/>
    </location>
</feature>
<evidence type="ECO:0000313" key="3">
    <source>
        <dbReference type="Proteomes" id="UP000067434"/>
    </source>
</evidence>
<gene>
    <name evidence="2" type="ORF">MA03_04440</name>
</gene>
<proteinExistence type="predicted"/>
<dbReference type="Gene3D" id="1.10.10.10">
    <property type="entry name" value="Winged helix-like DNA-binding domain superfamily/Winged helix DNA-binding domain"/>
    <property type="match status" value="1"/>
</dbReference>
<dbReference type="GO" id="GO:0003700">
    <property type="term" value="F:DNA-binding transcription factor activity"/>
    <property type="evidence" value="ECO:0007669"/>
    <property type="project" value="InterPro"/>
</dbReference>
<dbReference type="EMBL" id="CP009961">
    <property type="protein sequence ID" value="AKG38679.1"/>
    <property type="molecule type" value="Genomic_DNA"/>
</dbReference>
<dbReference type="AlphaFoldDB" id="A0A0F7FHL9"/>
<dbReference type="PROSITE" id="PS50987">
    <property type="entry name" value="HTH_ARSR_2"/>
    <property type="match status" value="1"/>
</dbReference>
<reference evidence="2 3" key="1">
    <citation type="journal article" date="2015" name="Stand. Genomic Sci.">
        <title>Complete genome sequence of and proposal of Thermofilum uzonense sp. nov. a novel hyperthermophilic crenarchaeon and emended description of the genus Thermofilum.</title>
        <authorList>
            <person name="Toshchakov S.V."/>
            <person name="Korzhenkov A.A."/>
            <person name="Samarov N.I."/>
            <person name="Mazunin I.O."/>
            <person name="Mozhey O.I."/>
            <person name="Shmyr I.S."/>
            <person name="Derbikova K.S."/>
            <person name="Taranov E.A."/>
            <person name="Dominova I.N."/>
            <person name="Bonch-Osmolovskaya E.A."/>
            <person name="Patrushev M.V."/>
            <person name="Podosokorskaya O.A."/>
            <person name="Kublanov I.V."/>
        </authorList>
    </citation>
    <scope>NUCLEOTIDE SEQUENCE [LARGE SCALE GENOMIC DNA]</scope>
    <source>
        <strain evidence="2 3">1807-2</strain>
    </source>
</reference>
<dbReference type="InterPro" id="IPR036390">
    <property type="entry name" value="WH_DNA-bd_sf"/>
</dbReference>
<evidence type="ECO:0000313" key="2">
    <source>
        <dbReference type="EMBL" id="AKG38679.1"/>
    </source>
</evidence>
<sequence>MELVVLMNMQLTFLMEILSILSTTFAPLNLPRSSALILALLYAVRRPLNCSEIQSMTGYSKSAVSAALKVLESHRLVHKVKSGRRNHYSPSLTLPRLVAESHLMMLRSARDRIRELSRRFPQHGDSLSLLDSEISSVISTFEASLHGVGGTGED</sequence>
<dbReference type="InterPro" id="IPR001845">
    <property type="entry name" value="HTH_ArsR_DNA-bd_dom"/>
</dbReference>
<dbReference type="InterPro" id="IPR011991">
    <property type="entry name" value="ArsR-like_HTH"/>
</dbReference>
<evidence type="ECO:0000259" key="1">
    <source>
        <dbReference type="PROSITE" id="PS50987"/>
    </source>
</evidence>
<keyword evidence="3" id="KW-1185">Reference proteome</keyword>
<dbReference type="PATRIC" id="fig|1550241.5.peg.942"/>
<dbReference type="KEGG" id="thf:MA03_04440"/>
<dbReference type="InterPro" id="IPR000835">
    <property type="entry name" value="HTH_MarR-typ"/>
</dbReference>
<dbReference type="SUPFAM" id="SSF46785">
    <property type="entry name" value="Winged helix' DNA-binding domain"/>
    <property type="match status" value="1"/>
</dbReference>
<dbReference type="HOGENOM" id="CLU_1700364_0_0_2"/>
<protein>
    <recommendedName>
        <fullName evidence="1">HTH arsR-type domain-containing protein</fullName>
    </recommendedName>
</protein>
<dbReference type="CDD" id="cd00090">
    <property type="entry name" value="HTH_ARSR"/>
    <property type="match status" value="1"/>
</dbReference>
<name>A0A0F7FHL9_9CREN</name>
<dbReference type="Proteomes" id="UP000067434">
    <property type="component" value="Chromosome"/>
</dbReference>
<dbReference type="SMART" id="SM00418">
    <property type="entry name" value="HTH_ARSR"/>
    <property type="match status" value="1"/>
</dbReference>
<dbReference type="Pfam" id="PF12802">
    <property type="entry name" value="MarR_2"/>
    <property type="match status" value="1"/>
</dbReference>